<reference evidence="2 3" key="1">
    <citation type="submission" date="2013-09" db="EMBL/GenBank/DDBJ databases">
        <title>Corchorus capsularis genome sequencing.</title>
        <authorList>
            <person name="Alam M."/>
            <person name="Haque M.S."/>
            <person name="Islam M.S."/>
            <person name="Emdad E.M."/>
            <person name="Islam M.M."/>
            <person name="Ahmed B."/>
            <person name="Halim A."/>
            <person name="Hossen Q.M.M."/>
            <person name="Hossain M.Z."/>
            <person name="Ahmed R."/>
            <person name="Khan M.M."/>
            <person name="Islam R."/>
            <person name="Rashid M.M."/>
            <person name="Khan S.A."/>
            <person name="Rahman M.S."/>
            <person name="Alam M."/>
        </authorList>
    </citation>
    <scope>NUCLEOTIDE SEQUENCE [LARGE SCALE GENOMIC DNA]</scope>
    <source>
        <strain evidence="3">cv. CVL-1</strain>
        <tissue evidence="2">Whole seedling</tissue>
    </source>
</reference>
<protein>
    <submittedName>
        <fullName evidence="2">Uncharacterized protein</fullName>
    </submittedName>
</protein>
<organism evidence="2 3">
    <name type="scientific">Corchorus capsularis</name>
    <name type="common">Jute</name>
    <dbReference type="NCBI Taxonomy" id="210143"/>
    <lineage>
        <taxon>Eukaryota</taxon>
        <taxon>Viridiplantae</taxon>
        <taxon>Streptophyta</taxon>
        <taxon>Embryophyta</taxon>
        <taxon>Tracheophyta</taxon>
        <taxon>Spermatophyta</taxon>
        <taxon>Magnoliopsida</taxon>
        <taxon>eudicotyledons</taxon>
        <taxon>Gunneridae</taxon>
        <taxon>Pentapetalae</taxon>
        <taxon>rosids</taxon>
        <taxon>malvids</taxon>
        <taxon>Malvales</taxon>
        <taxon>Malvaceae</taxon>
        <taxon>Grewioideae</taxon>
        <taxon>Apeibeae</taxon>
        <taxon>Corchorus</taxon>
    </lineage>
</organism>
<comment type="caution">
    <text evidence="2">The sequence shown here is derived from an EMBL/GenBank/DDBJ whole genome shotgun (WGS) entry which is preliminary data.</text>
</comment>
<feature type="compositionally biased region" description="Polar residues" evidence="1">
    <location>
        <begin position="99"/>
        <end position="122"/>
    </location>
</feature>
<feature type="compositionally biased region" description="Low complexity" evidence="1">
    <location>
        <begin position="57"/>
        <end position="75"/>
    </location>
</feature>
<accession>A0A1R3G6N0</accession>
<dbReference type="OrthoDB" id="10449332at2759"/>
<keyword evidence="3" id="KW-1185">Reference proteome</keyword>
<dbReference type="Gramene" id="OMO53739">
    <property type="protein sequence ID" value="OMO53739"/>
    <property type="gene ID" value="CCACVL1_28387"/>
</dbReference>
<feature type="compositionally biased region" description="Polar residues" evidence="1">
    <location>
        <begin position="34"/>
        <end position="44"/>
    </location>
</feature>
<feature type="compositionally biased region" description="Polar residues" evidence="1">
    <location>
        <begin position="76"/>
        <end position="89"/>
    </location>
</feature>
<name>A0A1R3G6N0_COCAP</name>
<evidence type="ECO:0000313" key="3">
    <source>
        <dbReference type="Proteomes" id="UP000188268"/>
    </source>
</evidence>
<sequence length="122" mass="13300">MGRGKKGVYVFIDRDKIKRVRVIPVSTPTVTATQAKNNRITRLNNLRVKKHGRSSSKEASSSDSNDNNSSSVSTDLTRTNNNHVVQSMAPSCFRPDANANATSCGIMSQQNSSMELESNGKL</sequence>
<proteinExistence type="predicted"/>
<gene>
    <name evidence="2" type="ORF">CCACVL1_28387</name>
</gene>
<dbReference type="Proteomes" id="UP000188268">
    <property type="component" value="Unassembled WGS sequence"/>
</dbReference>
<evidence type="ECO:0000313" key="2">
    <source>
        <dbReference type="EMBL" id="OMO53739.1"/>
    </source>
</evidence>
<dbReference type="EMBL" id="AWWV01015142">
    <property type="protein sequence ID" value="OMO53739.1"/>
    <property type="molecule type" value="Genomic_DNA"/>
</dbReference>
<dbReference type="AlphaFoldDB" id="A0A1R3G6N0"/>
<feature type="region of interest" description="Disordered" evidence="1">
    <location>
        <begin position="34"/>
        <end position="122"/>
    </location>
</feature>
<evidence type="ECO:0000256" key="1">
    <source>
        <dbReference type="SAM" id="MobiDB-lite"/>
    </source>
</evidence>